<protein>
    <submittedName>
        <fullName evidence="2">DUF2127 domain-containing protein</fullName>
    </submittedName>
</protein>
<sequence length="152" mass="16522">MTSTVGLKAVAVLEGSKGLLSLIVAIGLHFLVGDNLQELAESIVKHAHLNPASHLPNIFITAISDISNINISIIALGALAYSLIRFVEAYGLWKSYSWTKWFALLSGAVYLPFEVYGIIVRPSILGASIFVLNIIVVAYMARVVLLKNELKQ</sequence>
<comment type="caution">
    <text evidence="2">The sequence shown here is derived from an EMBL/GenBank/DDBJ whole genome shotgun (WGS) entry which is preliminary data.</text>
</comment>
<dbReference type="RefSeq" id="WP_187027441.1">
    <property type="nucleotide sequence ID" value="NZ_JACRUP010000035.1"/>
</dbReference>
<feature type="transmembrane region" description="Helical" evidence="1">
    <location>
        <begin position="58"/>
        <end position="81"/>
    </location>
</feature>
<organism evidence="2 3">
    <name type="scientific">Vibrio metschnikovii</name>
    <dbReference type="NCBI Taxonomy" id="28172"/>
    <lineage>
        <taxon>Bacteria</taxon>
        <taxon>Pseudomonadati</taxon>
        <taxon>Pseudomonadota</taxon>
        <taxon>Gammaproteobacteria</taxon>
        <taxon>Vibrionales</taxon>
        <taxon>Vibrionaceae</taxon>
        <taxon>Vibrio</taxon>
    </lineage>
</organism>
<feature type="transmembrane region" description="Helical" evidence="1">
    <location>
        <begin position="12"/>
        <end position="32"/>
    </location>
</feature>
<dbReference type="InterPro" id="IPR021125">
    <property type="entry name" value="DUF2127"/>
</dbReference>
<dbReference type="Proteomes" id="UP000615796">
    <property type="component" value="Unassembled WGS sequence"/>
</dbReference>
<feature type="transmembrane region" description="Helical" evidence="1">
    <location>
        <begin position="125"/>
        <end position="145"/>
    </location>
</feature>
<keyword evidence="1" id="KW-0812">Transmembrane</keyword>
<evidence type="ECO:0000313" key="3">
    <source>
        <dbReference type="Proteomes" id="UP000615796"/>
    </source>
</evidence>
<proteinExistence type="predicted"/>
<keyword evidence="3" id="KW-1185">Reference proteome</keyword>
<keyword evidence="1" id="KW-0472">Membrane</keyword>
<dbReference type="AlphaFoldDB" id="A0A9X0RDK4"/>
<feature type="transmembrane region" description="Helical" evidence="1">
    <location>
        <begin position="101"/>
        <end position="119"/>
    </location>
</feature>
<accession>A0A9X0RDK4</accession>
<gene>
    <name evidence="2" type="ORF">H8Q88_20880</name>
</gene>
<dbReference type="EMBL" id="JACRUP010000035">
    <property type="protein sequence ID" value="MBC5853336.1"/>
    <property type="molecule type" value="Genomic_DNA"/>
</dbReference>
<name>A0A9X0RDK4_VIBME</name>
<evidence type="ECO:0000256" key="1">
    <source>
        <dbReference type="SAM" id="Phobius"/>
    </source>
</evidence>
<keyword evidence="1" id="KW-1133">Transmembrane helix</keyword>
<evidence type="ECO:0000313" key="2">
    <source>
        <dbReference type="EMBL" id="MBC5853336.1"/>
    </source>
</evidence>
<dbReference type="Pfam" id="PF09900">
    <property type="entry name" value="DUF2127"/>
    <property type="match status" value="1"/>
</dbReference>
<reference evidence="2" key="1">
    <citation type="submission" date="2020-08" db="EMBL/GenBank/DDBJ databases">
        <title>Genome Sequencing and Pan-Genome Analysis of Migratory bird Vibrio Strains, Inner Mongolia.</title>
        <authorList>
            <person name="Zheng L."/>
        </authorList>
    </citation>
    <scope>NUCLEOTIDE SEQUENCE</scope>
    <source>
        <strain evidence="2">M13F</strain>
    </source>
</reference>